<keyword evidence="1" id="KW-1133">Transmembrane helix</keyword>
<dbReference type="EMBL" id="WRPM01000051">
    <property type="protein sequence ID" value="MVT26172.1"/>
    <property type="molecule type" value="Genomic_DNA"/>
</dbReference>
<evidence type="ECO:0000313" key="3">
    <source>
        <dbReference type="Proteomes" id="UP000460157"/>
    </source>
</evidence>
<accession>A0A7K1UIG6</accession>
<sequence length="157" mass="16543">MGIWERRITSGDLRCRLHRELAQESGQTTVLILGMVSIVLMLAAVIIGASVVNVESRQLLSEADAAASAAALAAQPAPGAAQLTEQQIIAAAQAYLTEAEAHHRHPGLEVTGASISPAGETITVELRADAELPVLRWVLPATVEVTAESHARISVNR</sequence>
<reference evidence="2 3" key="1">
    <citation type="submission" date="2019-12" db="EMBL/GenBank/DDBJ databases">
        <title>Nesterenkonia muleiensis sp. nov., a novel actinobacterium isolated from sap of Populus euphratica.</title>
        <authorList>
            <person name="Wang R."/>
        </authorList>
    </citation>
    <scope>NUCLEOTIDE SEQUENCE [LARGE SCALE GENOMIC DNA]</scope>
    <source>
        <strain evidence="2 3">F10</strain>
    </source>
</reference>
<dbReference type="Proteomes" id="UP000460157">
    <property type="component" value="Unassembled WGS sequence"/>
</dbReference>
<gene>
    <name evidence="2" type="ORF">GNZ21_07345</name>
</gene>
<comment type="caution">
    <text evidence="2">The sequence shown here is derived from an EMBL/GenBank/DDBJ whole genome shotgun (WGS) entry which is preliminary data.</text>
</comment>
<name>A0A7K1UIG6_9MICC</name>
<dbReference type="AlphaFoldDB" id="A0A7K1UIG6"/>
<proteinExistence type="predicted"/>
<feature type="transmembrane region" description="Helical" evidence="1">
    <location>
        <begin position="30"/>
        <end position="52"/>
    </location>
</feature>
<dbReference type="RefSeq" id="WP_157322858.1">
    <property type="nucleotide sequence ID" value="NZ_BMFX01000006.1"/>
</dbReference>
<keyword evidence="3" id="KW-1185">Reference proteome</keyword>
<dbReference type="OrthoDB" id="4965362at2"/>
<keyword evidence="1" id="KW-0472">Membrane</keyword>
<keyword evidence="1" id="KW-0812">Transmembrane</keyword>
<evidence type="ECO:0000256" key="1">
    <source>
        <dbReference type="SAM" id="Phobius"/>
    </source>
</evidence>
<organism evidence="2 3">
    <name type="scientific">Nesterenkonia alkaliphila</name>
    <dbReference type="NCBI Taxonomy" id="1463631"/>
    <lineage>
        <taxon>Bacteria</taxon>
        <taxon>Bacillati</taxon>
        <taxon>Actinomycetota</taxon>
        <taxon>Actinomycetes</taxon>
        <taxon>Micrococcales</taxon>
        <taxon>Micrococcaceae</taxon>
        <taxon>Nesterenkonia</taxon>
    </lineage>
</organism>
<evidence type="ECO:0000313" key="2">
    <source>
        <dbReference type="EMBL" id="MVT26172.1"/>
    </source>
</evidence>
<protein>
    <submittedName>
        <fullName evidence="2">Uncharacterized protein</fullName>
    </submittedName>
</protein>